<dbReference type="EMBL" id="JBHSRD010000008">
    <property type="protein sequence ID" value="MFC6008883.1"/>
    <property type="molecule type" value="Genomic_DNA"/>
</dbReference>
<organism evidence="1 2">
    <name type="scientific">Angustibacter luteus</name>
    <dbReference type="NCBI Taxonomy" id="658456"/>
    <lineage>
        <taxon>Bacteria</taxon>
        <taxon>Bacillati</taxon>
        <taxon>Actinomycetota</taxon>
        <taxon>Actinomycetes</taxon>
        <taxon>Kineosporiales</taxon>
        <taxon>Kineosporiaceae</taxon>
    </lineage>
</organism>
<dbReference type="Proteomes" id="UP001596189">
    <property type="component" value="Unassembled WGS sequence"/>
</dbReference>
<sequence>MTRVLCVDFGSTFTKAALVDADDGALVATASHPTTIGTDVLDGYHAIRETLGAERVDDVLACSSAGGGLRLAVVGYERVVTAEAGHRVGLSAGARVVHVAAGELTPAGVDELRAARPDVVLLVGGTDGGNAEVLCHNARRLGIGRVPVPVVLAGNAEGADQAEHELVSRGRVVTRTANVLPRIGVLDPEPARGAIREVFIRHVIGGKGLSRGRAFADMVRAATPDVVLAGVSVLADGGDGVPGVGDVLVVDVGGATTDVYSALAPEGEDATLHKEVVAPMWHARTVEGDLGMRWNATGVVAAARTEHLPVDDALVHYAQRVQADPAFLPGVPDEVAHDVALARSAVTVALRRHGRPANPSASPRPLREVSLVVGSGGVLRHHDDAVRHAVLSPATTDHAGGWRVPEHARLAVDDRYVLFAAGLLAGQSRGAAAALVSQALRTVPG</sequence>
<reference evidence="2" key="1">
    <citation type="journal article" date="2019" name="Int. J. Syst. Evol. Microbiol.">
        <title>The Global Catalogue of Microorganisms (GCM) 10K type strain sequencing project: providing services to taxonomists for standard genome sequencing and annotation.</title>
        <authorList>
            <consortium name="The Broad Institute Genomics Platform"/>
            <consortium name="The Broad Institute Genome Sequencing Center for Infectious Disease"/>
            <person name="Wu L."/>
            <person name="Ma J."/>
        </authorList>
    </citation>
    <scope>NUCLEOTIDE SEQUENCE [LARGE SCALE GENOMIC DNA]</scope>
    <source>
        <strain evidence="2">KACC 14249</strain>
    </source>
</reference>
<keyword evidence="2" id="KW-1185">Reference proteome</keyword>
<name>A0ABW1JJR1_9ACTN</name>
<dbReference type="SUPFAM" id="SSF53067">
    <property type="entry name" value="Actin-like ATPase domain"/>
    <property type="match status" value="1"/>
</dbReference>
<proteinExistence type="predicted"/>
<comment type="caution">
    <text evidence="1">The sequence shown here is derived from an EMBL/GenBank/DDBJ whole genome shotgun (WGS) entry which is preliminary data.</text>
</comment>
<dbReference type="Pfam" id="PF13941">
    <property type="entry name" value="MutL"/>
    <property type="match status" value="1"/>
</dbReference>
<gene>
    <name evidence="1" type="ORF">ACFQDO_17250</name>
</gene>
<protein>
    <submittedName>
        <fullName evidence="1">Glutamate mutase L</fullName>
    </submittedName>
</protein>
<dbReference type="InterPro" id="IPR043129">
    <property type="entry name" value="ATPase_NBD"/>
</dbReference>
<evidence type="ECO:0000313" key="1">
    <source>
        <dbReference type="EMBL" id="MFC6008883.1"/>
    </source>
</evidence>
<accession>A0ABW1JJR1</accession>
<dbReference type="RefSeq" id="WP_345717420.1">
    <property type="nucleotide sequence ID" value="NZ_BAABFP010000007.1"/>
</dbReference>
<dbReference type="NCBIfam" id="TIGR01319">
    <property type="entry name" value="glmL_fam"/>
    <property type="match status" value="1"/>
</dbReference>
<dbReference type="InterPro" id="IPR006230">
    <property type="entry name" value="MutL"/>
</dbReference>
<evidence type="ECO:0000313" key="2">
    <source>
        <dbReference type="Proteomes" id="UP001596189"/>
    </source>
</evidence>